<dbReference type="AlphaFoldDB" id="A0A1Q8YAX3"/>
<evidence type="ECO:0000256" key="1">
    <source>
        <dbReference type="SAM" id="Phobius"/>
    </source>
</evidence>
<dbReference type="RefSeq" id="WP_075587500.1">
    <property type="nucleotide sequence ID" value="NZ_MSYM01000017.1"/>
</dbReference>
<feature type="transmembrane region" description="Helical" evidence="1">
    <location>
        <begin position="46"/>
        <end position="64"/>
    </location>
</feature>
<accession>A0A1Q8YAX3</accession>
<gene>
    <name evidence="2" type="ORF">BLL52_3323</name>
</gene>
<protein>
    <submittedName>
        <fullName evidence="2">Uncharacterized protein</fullName>
    </submittedName>
</protein>
<comment type="caution">
    <text evidence="2">The sequence shown here is derived from an EMBL/GenBank/DDBJ whole genome shotgun (WGS) entry which is preliminary data.</text>
</comment>
<reference evidence="2 3" key="1">
    <citation type="submission" date="2017-01" db="EMBL/GenBank/DDBJ databases">
        <title>Genome sequence of Rhodoferax antarcticus ANT.BR, a psychrophilic purple nonsulfur bacterium from an Antarctic microbial mat.</title>
        <authorList>
            <person name="Baker J."/>
            <person name="Riester C."/>
            <person name="Skinner B."/>
            <person name="Newell A."/>
            <person name="Swingley W."/>
            <person name="Madigan M."/>
            <person name="Jung D."/>
            <person name="Asao M."/>
            <person name="Chen M."/>
            <person name="Loughlin P."/>
            <person name="Pan H."/>
            <person name="Lin S."/>
            <person name="Li N."/>
            <person name="Shaw J."/>
            <person name="Prado M."/>
            <person name="Sherman C."/>
            <person name="Li X."/>
            <person name="Tang J."/>
            <person name="Blankenship R."/>
            <person name="Zhao T."/>
            <person name="Touchman J."/>
            <person name="Sattley M."/>
        </authorList>
    </citation>
    <scope>NUCLEOTIDE SEQUENCE [LARGE SCALE GENOMIC DNA]</scope>
    <source>
        <strain evidence="2 3">ANT.BR</strain>
    </source>
</reference>
<dbReference type="STRING" id="81479.RA876_10575"/>
<organism evidence="2 3">
    <name type="scientific">Rhodoferax antarcticus ANT.BR</name>
    <dbReference type="NCBI Taxonomy" id="1111071"/>
    <lineage>
        <taxon>Bacteria</taxon>
        <taxon>Pseudomonadati</taxon>
        <taxon>Pseudomonadota</taxon>
        <taxon>Betaproteobacteria</taxon>
        <taxon>Burkholderiales</taxon>
        <taxon>Comamonadaceae</taxon>
        <taxon>Rhodoferax</taxon>
    </lineage>
</organism>
<evidence type="ECO:0000313" key="3">
    <source>
        <dbReference type="Proteomes" id="UP000185911"/>
    </source>
</evidence>
<keyword evidence="1" id="KW-1133">Transmembrane helix</keyword>
<feature type="transmembrane region" description="Helical" evidence="1">
    <location>
        <begin position="7"/>
        <end position="40"/>
    </location>
</feature>
<keyword evidence="1" id="KW-0472">Membrane</keyword>
<dbReference type="Proteomes" id="UP000185911">
    <property type="component" value="Unassembled WGS sequence"/>
</dbReference>
<keyword evidence="3" id="KW-1185">Reference proteome</keyword>
<keyword evidence="1" id="KW-0812">Transmembrane</keyword>
<evidence type="ECO:0000313" key="2">
    <source>
        <dbReference type="EMBL" id="OLP05198.1"/>
    </source>
</evidence>
<name>A0A1Q8YAX3_9BURK</name>
<dbReference type="EMBL" id="MSYM01000017">
    <property type="protein sequence ID" value="OLP05198.1"/>
    <property type="molecule type" value="Genomic_DNA"/>
</dbReference>
<proteinExistence type="predicted"/>
<sequence>MENSTLWWLATGALVVAELVTGTFYLLMLAAGLAAAALAAHTGVATAWQWVAAALVGGGSTLLWRAFKRAQPSVAPARANRDVNMDIGEKVQVAAFKADGTCSVHYRGAHWDASLAAGEVASAGTYRIAEVVGSRLILKKN</sequence>